<feature type="domain" description="KANL2-like probable zinc-finger" evidence="15">
    <location>
        <begin position="332"/>
        <end position="390"/>
    </location>
</feature>
<comment type="function">
    <text evidence="12">Non-catalytic component of the NSL histone acetyltransferase complex, a multiprotein complex that mediates histone H4 acetylation at 'Lys-5'- and 'Lys-8' (H4K5ac and H4K8ac) at transcription start sites and promotes transcription initiation. Required for NSL complex stability and for transcription of intraciliary transport genes in both ciliated and non-ciliated cells by regulating histone H4 acetylation at 'Lys-5'- and 'Lys-12' (H4K5ac and H4K12ac). This is necessary for cilium assembly in ciliated cells and for organization of the microtubule cytoskeleton in non-ciliated cells. Required within the NSL complex to maintain nuclear architecture stability by promoting KAT8-mediated acetylation of lamin LMNA.</text>
</comment>
<dbReference type="InterPro" id="IPR026316">
    <property type="entry name" value="NSL2"/>
</dbReference>
<comment type="subcellular location">
    <subcellularLocation>
        <location evidence="2">Mitochondrion</location>
    </subcellularLocation>
    <subcellularLocation>
        <location evidence="1">Nucleus</location>
    </subcellularLocation>
</comment>
<feature type="domain" description="KANL2-like probable zinc-finger" evidence="15">
    <location>
        <begin position="31"/>
        <end position="92"/>
    </location>
</feature>
<evidence type="ECO:0000256" key="3">
    <source>
        <dbReference type="ARBA" id="ARBA00015508"/>
    </source>
</evidence>
<evidence type="ECO:0000256" key="12">
    <source>
        <dbReference type="ARBA" id="ARBA00093359"/>
    </source>
</evidence>
<organism evidence="16">
    <name type="scientific">Caligus rogercresseyi</name>
    <name type="common">Sea louse</name>
    <dbReference type="NCBI Taxonomy" id="217165"/>
    <lineage>
        <taxon>Eukaryota</taxon>
        <taxon>Metazoa</taxon>
        <taxon>Ecdysozoa</taxon>
        <taxon>Arthropoda</taxon>
        <taxon>Crustacea</taxon>
        <taxon>Multicrustacea</taxon>
        <taxon>Hexanauplia</taxon>
        <taxon>Copepoda</taxon>
        <taxon>Siphonostomatoida</taxon>
        <taxon>Caligidae</taxon>
        <taxon>Caligus</taxon>
    </lineage>
</organism>
<keyword evidence="4" id="KW-1017">Isopeptide bond</keyword>
<keyword evidence="7" id="KW-0156">Chromatin regulator</keyword>
<feature type="compositionally biased region" description="Low complexity" evidence="14">
    <location>
        <begin position="312"/>
        <end position="321"/>
    </location>
</feature>
<keyword evidence="8" id="KW-0496">Mitochondrion</keyword>
<evidence type="ECO:0000256" key="13">
    <source>
        <dbReference type="ARBA" id="ARBA00093543"/>
    </source>
</evidence>
<dbReference type="Pfam" id="PF13891">
    <property type="entry name" value="zf-C3HC3H_KANSL2"/>
    <property type="match status" value="2"/>
</dbReference>
<dbReference type="AlphaFoldDB" id="C1BRE3"/>
<feature type="region of interest" description="Disordered" evidence="14">
    <location>
        <begin position="304"/>
        <end position="324"/>
    </location>
</feature>
<proteinExistence type="evidence at transcript level"/>
<protein>
    <recommendedName>
        <fullName evidence="3">KAT8 regulatory NSL complex subunit 2</fullName>
    </recommendedName>
    <alternativeName>
        <fullName evidence="11">NSL complex protein NSL2</fullName>
    </alternativeName>
    <alternativeName>
        <fullName evidence="10">Non-specific lethal 2 homolog</fullName>
    </alternativeName>
</protein>
<evidence type="ECO:0000256" key="2">
    <source>
        <dbReference type="ARBA" id="ARBA00004173"/>
    </source>
</evidence>
<evidence type="ECO:0000256" key="9">
    <source>
        <dbReference type="ARBA" id="ARBA00023242"/>
    </source>
</evidence>
<dbReference type="PANTHER" id="PTHR13453">
    <property type="entry name" value="KAT8 REGULATORY NSL COMPLEX SUBUNIT 2"/>
    <property type="match status" value="1"/>
</dbReference>
<evidence type="ECO:0000256" key="8">
    <source>
        <dbReference type="ARBA" id="ARBA00023128"/>
    </source>
</evidence>
<evidence type="ECO:0000313" key="16">
    <source>
        <dbReference type="EMBL" id="ACO11596.1"/>
    </source>
</evidence>
<gene>
    <name evidence="16" type="primary">CL041</name>
</gene>
<evidence type="ECO:0000256" key="5">
    <source>
        <dbReference type="ARBA" id="ARBA00022553"/>
    </source>
</evidence>
<evidence type="ECO:0000256" key="11">
    <source>
        <dbReference type="ARBA" id="ARBA00033378"/>
    </source>
</evidence>
<evidence type="ECO:0000256" key="7">
    <source>
        <dbReference type="ARBA" id="ARBA00022853"/>
    </source>
</evidence>
<evidence type="ECO:0000259" key="15">
    <source>
        <dbReference type="Pfam" id="PF13891"/>
    </source>
</evidence>
<keyword evidence="6" id="KW-0832">Ubl conjugation</keyword>
<comment type="subunit">
    <text evidence="13">Component of the NSL complex at least composed of KAT8/MOF, KANSL1, KANSL2, KANSL3, MCRS1, PHF20, OGT1/OGT, WDR5 and HCFC1.</text>
</comment>
<evidence type="ECO:0000256" key="14">
    <source>
        <dbReference type="SAM" id="MobiDB-lite"/>
    </source>
</evidence>
<accession>C1BRE3</accession>
<evidence type="ECO:0000256" key="4">
    <source>
        <dbReference type="ARBA" id="ARBA00022499"/>
    </source>
</evidence>
<dbReference type="InterPro" id="IPR025927">
    <property type="entry name" value="Znf_KANL2-like"/>
</dbReference>
<evidence type="ECO:0000256" key="1">
    <source>
        <dbReference type="ARBA" id="ARBA00004123"/>
    </source>
</evidence>
<evidence type="ECO:0000256" key="10">
    <source>
        <dbReference type="ARBA" id="ARBA00032947"/>
    </source>
</evidence>
<dbReference type="GO" id="GO:0005634">
    <property type="term" value="C:nucleus"/>
    <property type="evidence" value="ECO:0007669"/>
    <property type="project" value="UniProtKB-SubCell"/>
</dbReference>
<feature type="compositionally biased region" description="Basic and acidic residues" evidence="14">
    <location>
        <begin position="455"/>
        <end position="470"/>
    </location>
</feature>
<keyword evidence="5" id="KW-0597">Phosphoprotein</keyword>
<dbReference type="EMBL" id="BT077172">
    <property type="protein sequence ID" value="ACO11596.1"/>
    <property type="molecule type" value="mRNA"/>
</dbReference>
<feature type="region of interest" description="Disordered" evidence="14">
    <location>
        <begin position="455"/>
        <end position="497"/>
    </location>
</feature>
<keyword evidence="9" id="KW-0539">Nucleus</keyword>
<sequence length="497" mass="56069">MHSSICPWHLFFSKDEDRMMAALSGEEEGLCRYGGYLCHRERLKHYDFCLRHILEDKTAPFKRCTYNIKSQKRCLRPAPRVDKKDGYCAEHARKAQSNRHQLLSKKKHVELSSRCLSDLSHHGGVPSTSSVSPLVPPPLALGEEATITLWNDASFPPKPYGILSRVNAVSSVVEGGEALSQADEEDVRVDQTWKGDCESDTESLDCPLSQAGVYAPEEVVRIMKDQLVRLQKAYIDQFGRLQYLLREERRRYKHALAQEKESLMSIHVRPKDSESERRAYGLLKSLNHYHRRQGKDAFIASKVREKRRRLSEGSTSSSSNSGPKCTFSITSHIKCSEPCIPLSKFCLKHVLQDPAQVLFRPCGFITPADDEPCESPVANSFDESTCVYHTFLPTPISKRKPLIAFPKKEEILPEWCLPSVKDVDDKPPPCMTELPAHQENKEDTFLPAAGVMLKEEDVLDKNPSIERPSQEQETLTTASSSPQKEDSSVPTKSSSTL</sequence>
<evidence type="ECO:0000256" key="6">
    <source>
        <dbReference type="ARBA" id="ARBA00022843"/>
    </source>
</evidence>
<reference evidence="16" key="1">
    <citation type="submission" date="2009-03" db="EMBL/GenBank/DDBJ databases">
        <title>Caligus rogercresseyi ESTs and full-length cDNAs.</title>
        <authorList>
            <person name="Yasuike M."/>
            <person name="von Schalburg K."/>
            <person name="Cooper G."/>
            <person name="Leong J."/>
            <person name="Jones S.R.M."/>
            <person name="Koop B.F."/>
        </authorList>
    </citation>
    <scope>NUCLEOTIDE SEQUENCE</scope>
    <source>
        <tissue evidence="16">Whole body</tissue>
    </source>
</reference>
<feature type="compositionally biased region" description="Polar residues" evidence="14">
    <location>
        <begin position="471"/>
        <end position="497"/>
    </location>
</feature>
<dbReference type="GO" id="GO:0005739">
    <property type="term" value="C:mitochondrion"/>
    <property type="evidence" value="ECO:0007669"/>
    <property type="project" value="UniProtKB-SubCell"/>
</dbReference>
<name>C1BRE3_CALRO</name>
<dbReference type="PANTHER" id="PTHR13453:SF1">
    <property type="entry name" value="KAT8 REGULATORY NSL COMPLEX SUBUNIT 2"/>
    <property type="match status" value="1"/>
</dbReference>
<dbReference type="GO" id="GO:0044545">
    <property type="term" value="C:NSL complex"/>
    <property type="evidence" value="ECO:0007669"/>
    <property type="project" value="TreeGrafter"/>
</dbReference>
<dbReference type="GO" id="GO:0006325">
    <property type="term" value="P:chromatin organization"/>
    <property type="evidence" value="ECO:0007669"/>
    <property type="project" value="UniProtKB-KW"/>
</dbReference>